<evidence type="ECO:0000313" key="1">
    <source>
        <dbReference type="EMBL" id="CAH0374175.1"/>
    </source>
</evidence>
<proteinExistence type="predicted"/>
<evidence type="ECO:0000313" key="2">
    <source>
        <dbReference type="Proteomes" id="UP000789595"/>
    </source>
</evidence>
<keyword evidence="2" id="KW-1185">Reference proteome</keyword>
<dbReference type="Proteomes" id="UP000789595">
    <property type="component" value="Unassembled WGS sequence"/>
</dbReference>
<gene>
    <name evidence="1" type="ORF">PECAL_4P14440</name>
</gene>
<comment type="caution">
    <text evidence="1">The sequence shown here is derived from an EMBL/GenBank/DDBJ whole genome shotgun (WGS) entry which is preliminary data.</text>
</comment>
<reference evidence="1" key="1">
    <citation type="submission" date="2021-11" db="EMBL/GenBank/DDBJ databases">
        <authorList>
            <consortium name="Genoscope - CEA"/>
            <person name="William W."/>
        </authorList>
    </citation>
    <scope>NUCLEOTIDE SEQUENCE</scope>
</reference>
<dbReference type="AlphaFoldDB" id="A0A8J2WNE9"/>
<name>A0A8J2WNE9_9STRA</name>
<protein>
    <submittedName>
        <fullName evidence="1">Uncharacterized protein</fullName>
    </submittedName>
</protein>
<sequence length="120" mass="13128">MMRRHLRGETRSRLVASTASRWSLSRSALFVRLLFEIWGSCGRSRCVYASAAAPRWSGAPCAEADGLRGPRTRCSPDPRKRGYCGPRLLAARDSQAYGFVCSDGVSRTLLAAPISPGRLL</sequence>
<organism evidence="1 2">
    <name type="scientific">Pelagomonas calceolata</name>
    <dbReference type="NCBI Taxonomy" id="35677"/>
    <lineage>
        <taxon>Eukaryota</taxon>
        <taxon>Sar</taxon>
        <taxon>Stramenopiles</taxon>
        <taxon>Ochrophyta</taxon>
        <taxon>Pelagophyceae</taxon>
        <taxon>Pelagomonadales</taxon>
        <taxon>Pelagomonadaceae</taxon>
        <taxon>Pelagomonas</taxon>
    </lineage>
</organism>
<dbReference type="EMBL" id="CAKKNE010000004">
    <property type="protein sequence ID" value="CAH0374175.1"/>
    <property type="molecule type" value="Genomic_DNA"/>
</dbReference>
<accession>A0A8J2WNE9</accession>